<sequence>MLSILLLLLVYQVTVILSSQWTSSQFPDLRGPSVNQCVAVLPRNKQQLYVCDPDHMLNNTQAMQLNIQLQELAVGTPCHCQRRSQCTTGIEGSGGKEGLHGFIVSIAIVKNLYMHMHSPSDTQLTERAEAFCRALEGRWALGDCGNSVIVFVWQHYKKMVIWPARLAEKYITTEERKAILTKVNDYAQTDDWFPALSTIIKEISNELNGPPEPRFDTGTLSLLLSVGLAVGLTLFITCCVCAFRCCGNVKTRERRKSVERAMDNLRNSVIRRGSQFRRSISRSPRIINDEKDVFFGDATRV</sequence>
<organism evidence="1 2">
    <name type="scientific">Caenorhabditis remanei</name>
    <name type="common">Caenorhabditis vulgaris</name>
    <dbReference type="NCBI Taxonomy" id="31234"/>
    <lineage>
        <taxon>Eukaryota</taxon>
        <taxon>Metazoa</taxon>
        <taxon>Ecdysozoa</taxon>
        <taxon>Nematoda</taxon>
        <taxon>Chromadorea</taxon>
        <taxon>Rhabditida</taxon>
        <taxon>Rhabditina</taxon>
        <taxon>Rhabditomorpha</taxon>
        <taxon>Rhabditoidea</taxon>
        <taxon>Rhabditidae</taxon>
        <taxon>Peloderinae</taxon>
        <taxon>Caenorhabditis</taxon>
    </lineage>
</organism>
<dbReference type="Gene3D" id="3.10.310.50">
    <property type="match status" value="1"/>
</dbReference>
<name>A0A2P4VGN9_CAERE</name>
<dbReference type="PANTHER" id="PTHR33748:SF4">
    <property type="entry name" value="MOLO-1"/>
    <property type="match status" value="1"/>
</dbReference>
<proteinExistence type="predicted"/>
<accession>A0A2P4VGN9</accession>
<dbReference type="GeneID" id="9800911"/>
<dbReference type="KEGG" id="crq:GCK72_010570"/>
<dbReference type="PANTHER" id="PTHR33748">
    <property type="entry name" value="PROTEIN CBG04600"/>
    <property type="match status" value="1"/>
</dbReference>
<protein>
    <submittedName>
        <fullName evidence="1">Uncharacterized protein</fullName>
    </submittedName>
</protein>
<dbReference type="Proteomes" id="UP000483820">
    <property type="component" value="Chromosome III"/>
</dbReference>
<evidence type="ECO:0000313" key="1">
    <source>
        <dbReference type="EMBL" id="KAF1762308.1"/>
    </source>
</evidence>
<dbReference type="RefSeq" id="XP_003110742.2">
    <property type="nucleotide sequence ID" value="XM_003110694.2"/>
</dbReference>
<reference evidence="1 2" key="1">
    <citation type="submission" date="2019-12" db="EMBL/GenBank/DDBJ databases">
        <title>Chromosome-level assembly of the Caenorhabditis remanei genome.</title>
        <authorList>
            <person name="Teterina A.A."/>
            <person name="Willis J.H."/>
            <person name="Phillips P.C."/>
        </authorList>
    </citation>
    <scope>NUCLEOTIDE SEQUENCE [LARGE SCALE GENOMIC DNA]</scope>
    <source>
        <strain evidence="1 2">PX506</strain>
        <tissue evidence="1">Whole organism</tissue>
    </source>
</reference>
<gene>
    <name evidence="1" type="ORF">GCK72_010570</name>
</gene>
<dbReference type="EMBL" id="WUAV01000003">
    <property type="protein sequence ID" value="KAF1762308.1"/>
    <property type="molecule type" value="Genomic_DNA"/>
</dbReference>
<dbReference type="AlphaFoldDB" id="A0A2P4VGN9"/>
<dbReference type="InterPro" id="IPR033438">
    <property type="entry name" value="MOLO1"/>
</dbReference>
<dbReference type="Pfam" id="PF17175">
    <property type="entry name" value="MOLO1"/>
    <property type="match status" value="1"/>
</dbReference>
<dbReference type="CTD" id="9800911"/>
<dbReference type="GO" id="GO:0005892">
    <property type="term" value="C:acetylcholine-gated channel complex"/>
    <property type="evidence" value="ECO:0007669"/>
    <property type="project" value="InterPro"/>
</dbReference>
<comment type="caution">
    <text evidence="1">The sequence shown here is derived from an EMBL/GenBank/DDBJ whole genome shotgun (WGS) entry which is preliminary data.</text>
</comment>
<evidence type="ECO:0000313" key="2">
    <source>
        <dbReference type="Proteomes" id="UP000483820"/>
    </source>
</evidence>